<evidence type="ECO:0000313" key="12">
    <source>
        <dbReference type="EMBL" id="MBT0769096.1"/>
    </source>
</evidence>
<dbReference type="Gene3D" id="1.10.1740.10">
    <property type="match status" value="1"/>
</dbReference>
<keyword evidence="5" id="KW-0732">Signal</keyword>
<evidence type="ECO:0000256" key="5">
    <source>
        <dbReference type="ARBA" id="ARBA00022729"/>
    </source>
</evidence>
<feature type="domain" description="Right handed beta helix" evidence="11">
    <location>
        <begin position="450"/>
        <end position="579"/>
    </location>
</feature>
<gene>
    <name evidence="12" type="ORF">KIH74_09210</name>
</gene>
<protein>
    <submittedName>
        <fullName evidence="12">Sigma-70 family RNA polymerase sigma factor</fullName>
    </submittedName>
</protein>
<comment type="similarity">
    <text evidence="8">Belongs to the polysaccharide lyase 9 family.</text>
</comment>
<comment type="subcellular location">
    <subcellularLocation>
        <location evidence="2">Secreted</location>
    </subcellularLocation>
</comment>
<keyword evidence="3" id="KW-0964">Secreted</keyword>
<dbReference type="InterPro" id="IPR007627">
    <property type="entry name" value="RNA_pol_sigma70_r2"/>
</dbReference>
<dbReference type="PANTHER" id="PTHR40088">
    <property type="entry name" value="PECTATE LYASE (EUROFUNG)"/>
    <property type="match status" value="1"/>
</dbReference>
<dbReference type="SUPFAM" id="SSF88946">
    <property type="entry name" value="Sigma2 domain of RNA polymerase sigma factors"/>
    <property type="match status" value="1"/>
</dbReference>
<dbReference type="InterPro" id="IPR039448">
    <property type="entry name" value="Beta_helix"/>
</dbReference>
<dbReference type="Pfam" id="PF13229">
    <property type="entry name" value="Beta_helix"/>
    <property type="match status" value="1"/>
</dbReference>
<dbReference type="SMART" id="SM00710">
    <property type="entry name" value="PbH1"/>
    <property type="match status" value="5"/>
</dbReference>
<keyword evidence="6" id="KW-0106">Calcium</keyword>
<feature type="compositionally biased region" description="Low complexity" evidence="9">
    <location>
        <begin position="318"/>
        <end position="333"/>
    </location>
</feature>
<dbReference type="Gene3D" id="2.160.20.10">
    <property type="entry name" value="Single-stranded right-handed beta-helix, Pectin lyase-like"/>
    <property type="match status" value="1"/>
</dbReference>
<feature type="region of interest" description="Disordered" evidence="9">
    <location>
        <begin position="655"/>
        <end position="694"/>
    </location>
</feature>
<dbReference type="InterPro" id="IPR011050">
    <property type="entry name" value="Pectin_lyase_fold/virulence"/>
</dbReference>
<dbReference type="InterPro" id="IPR014284">
    <property type="entry name" value="RNA_pol_sigma-70_dom"/>
</dbReference>
<feature type="domain" description="RNA polymerase sigma-70 region 2" evidence="10">
    <location>
        <begin position="30"/>
        <end position="97"/>
    </location>
</feature>
<dbReference type="RefSeq" id="WP_214155385.1">
    <property type="nucleotide sequence ID" value="NZ_JAHBAY010000003.1"/>
</dbReference>
<evidence type="ECO:0000256" key="4">
    <source>
        <dbReference type="ARBA" id="ARBA00022723"/>
    </source>
</evidence>
<evidence type="ECO:0000259" key="10">
    <source>
        <dbReference type="Pfam" id="PF04542"/>
    </source>
</evidence>
<evidence type="ECO:0000256" key="6">
    <source>
        <dbReference type="ARBA" id="ARBA00022837"/>
    </source>
</evidence>
<dbReference type="Proteomes" id="UP001197247">
    <property type="component" value="Unassembled WGS sequence"/>
</dbReference>
<keyword evidence="4" id="KW-0479">Metal-binding</keyword>
<organism evidence="12 13">
    <name type="scientific">Kineosporia corallincola</name>
    <dbReference type="NCBI Taxonomy" id="2835133"/>
    <lineage>
        <taxon>Bacteria</taxon>
        <taxon>Bacillati</taxon>
        <taxon>Actinomycetota</taxon>
        <taxon>Actinomycetes</taxon>
        <taxon>Kineosporiales</taxon>
        <taxon>Kineosporiaceae</taxon>
        <taxon>Kineosporia</taxon>
    </lineage>
</organism>
<proteinExistence type="inferred from homology"/>
<dbReference type="EMBL" id="JAHBAY010000003">
    <property type="protein sequence ID" value="MBT0769096.1"/>
    <property type="molecule type" value="Genomic_DNA"/>
</dbReference>
<evidence type="ECO:0000256" key="9">
    <source>
        <dbReference type="SAM" id="MobiDB-lite"/>
    </source>
</evidence>
<evidence type="ECO:0000256" key="7">
    <source>
        <dbReference type="ARBA" id="ARBA00023239"/>
    </source>
</evidence>
<sequence>MDGGRAGTGTPTSDLVTLAQAGDRAALDQLVETHLPLIYNIVGRALNGDADVDDLVQDTMVGIIRGLPDLREPGRFRSWAVTIAYRRMQEHHRQRARHGYRTLLRRHETEVADPGADFAERTVTELALQGQCRELAEAARWLETGDRQLFSLWWQETSGEMTRAELASSIDTTPQHAAVRVQRMRERLDATRVVLRALNARPRCPELSTVVRSWNGVADSRWRKRLIRHTRDCVHCRQYSRDLARPEALLQGVGLVAVPAGLLGKLSFGQVTLNAAATGHFSAFLHSVTGKSAVVAGAAAISLGGVTYPLWTGPSDPAAPRAVPTTAAPTASTVDETSTPEAVSTTVKPKKTPTATYAGVAAADLYVAPDGDDTGKGTLKSPFASLAKAVSVVRAGQTIALRGGVYRPAEGLAIETSGTAGERITLSGYRDEEPVLDLSGIPQNEWGISQSADHWTVQRLEIRGAPSHAYVCDSCSDNVFRRLDSHDNASGGLVLRGQDTARNQVLDSDFHDNGSGLSIMYGSGDGNLVRGVRVFGNAADGLDLGAFATPVQVRDSWAYRNTNGFTLGGGGTTLKVAHELTNNAAWDNTGIGFNEEGNGGALELTRNTAFRNGNVGFYLPSSDSRLTRNLASGNLNAADLSPAARESGNRWNATGKVFASTDSGSAEGARHEDGSLPATRFLRGGDGRGATMGS</sequence>
<name>A0ABS5TDD4_9ACTN</name>
<evidence type="ECO:0000256" key="2">
    <source>
        <dbReference type="ARBA" id="ARBA00004613"/>
    </source>
</evidence>
<reference evidence="12 13" key="1">
    <citation type="submission" date="2021-05" db="EMBL/GenBank/DDBJ databases">
        <title>Kineosporia and Streptomyces sp. nov. two new marine actinobacteria isolated from Coral.</title>
        <authorList>
            <person name="Buangrab K."/>
            <person name="Sutthacheep M."/>
            <person name="Yeemin T."/>
            <person name="Harunari E."/>
            <person name="Igarashi Y."/>
            <person name="Kanchanasin P."/>
            <person name="Tanasupawat S."/>
            <person name="Phongsopitanun W."/>
        </authorList>
    </citation>
    <scope>NUCLEOTIDE SEQUENCE [LARGE SCALE GENOMIC DNA]</scope>
    <source>
        <strain evidence="12 13">J2-2</strain>
    </source>
</reference>
<evidence type="ECO:0000259" key="11">
    <source>
        <dbReference type="Pfam" id="PF13229"/>
    </source>
</evidence>
<evidence type="ECO:0000256" key="1">
    <source>
        <dbReference type="ARBA" id="ARBA00001913"/>
    </source>
</evidence>
<dbReference type="InterPro" id="IPR012334">
    <property type="entry name" value="Pectin_lyas_fold"/>
</dbReference>
<dbReference type="PANTHER" id="PTHR40088:SF1">
    <property type="entry name" value="PECTATE LYASE PEL9"/>
    <property type="match status" value="1"/>
</dbReference>
<comment type="caution">
    <text evidence="12">The sequence shown here is derived from an EMBL/GenBank/DDBJ whole genome shotgun (WGS) entry which is preliminary data.</text>
</comment>
<evidence type="ECO:0000313" key="13">
    <source>
        <dbReference type="Proteomes" id="UP001197247"/>
    </source>
</evidence>
<dbReference type="SUPFAM" id="SSF51126">
    <property type="entry name" value="Pectin lyase-like"/>
    <property type="match status" value="1"/>
</dbReference>
<evidence type="ECO:0000256" key="3">
    <source>
        <dbReference type="ARBA" id="ARBA00022525"/>
    </source>
</evidence>
<evidence type="ECO:0000256" key="8">
    <source>
        <dbReference type="ARBA" id="ARBA00038263"/>
    </source>
</evidence>
<dbReference type="Pfam" id="PF04542">
    <property type="entry name" value="Sigma70_r2"/>
    <property type="match status" value="1"/>
</dbReference>
<keyword evidence="7" id="KW-0456">Lyase</keyword>
<comment type="cofactor">
    <cofactor evidence="1">
        <name>Ca(2+)</name>
        <dbReference type="ChEBI" id="CHEBI:29108"/>
    </cofactor>
</comment>
<keyword evidence="13" id="KW-1185">Reference proteome</keyword>
<dbReference type="NCBIfam" id="TIGR02937">
    <property type="entry name" value="sigma70-ECF"/>
    <property type="match status" value="1"/>
</dbReference>
<feature type="region of interest" description="Disordered" evidence="9">
    <location>
        <begin position="317"/>
        <end position="345"/>
    </location>
</feature>
<accession>A0ABS5TDD4</accession>
<dbReference type="InterPro" id="IPR052052">
    <property type="entry name" value="Polysaccharide_Lyase_9"/>
</dbReference>
<dbReference type="InterPro" id="IPR006626">
    <property type="entry name" value="PbH1"/>
</dbReference>
<dbReference type="InterPro" id="IPR013325">
    <property type="entry name" value="RNA_pol_sigma_r2"/>
</dbReference>